<dbReference type="PRINTS" id="PR01736">
    <property type="entry name" value="PHPHTRNFRASE"/>
</dbReference>
<dbReference type="SUPFAM" id="SSF51621">
    <property type="entry name" value="Phosphoenolpyruvate/pyruvate domain"/>
    <property type="match status" value="1"/>
</dbReference>
<evidence type="ECO:0000259" key="21">
    <source>
        <dbReference type="Pfam" id="PF00391"/>
    </source>
</evidence>
<dbReference type="GO" id="GO:0008965">
    <property type="term" value="F:phosphoenolpyruvate-protein phosphotransferase activity"/>
    <property type="evidence" value="ECO:0007669"/>
    <property type="project" value="UniProtKB-EC"/>
</dbReference>
<feature type="domain" description="PEP-utilising enzyme mobile" evidence="21">
    <location>
        <begin position="154"/>
        <end position="225"/>
    </location>
</feature>
<feature type="binding site" evidence="19">
    <location>
        <position position="332"/>
    </location>
    <ligand>
        <name>phosphoenolpyruvate</name>
        <dbReference type="ChEBI" id="CHEBI:58702"/>
    </ligand>
</feature>
<evidence type="ECO:0000256" key="9">
    <source>
        <dbReference type="ARBA" id="ARBA00022490"/>
    </source>
</evidence>
<dbReference type="PANTHER" id="PTHR46244:SF3">
    <property type="entry name" value="PHOSPHOENOLPYRUVATE-PROTEIN PHOSPHOTRANSFERASE"/>
    <property type="match status" value="1"/>
</dbReference>
<dbReference type="InterPro" id="IPR050499">
    <property type="entry name" value="PEP-utilizing_PTS_enzyme"/>
</dbReference>
<evidence type="ECO:0000259" key="22">
    <source>
        <dbReference type="Pfam" id="PF02896"/>
    </source>
</evidence>
<evidence type="ECO:0000256" key="19">
    <source>
        <dbReference type="PIRSR" id="PIRSR000732-2"/>
    </source>
</evidence>
<feature type="domain" description="PEP-utilising enzyme C-terminal" evidence="22">
    <location>
        <begin position="254"/>
        <end position="541"/>
    </location>
</feature>
<comment type="cofactor">
    <cofactor evidence="2 17 20">
        <name>Mg(2+)</name>
        <dbReference type="ChEBI" id="CHEBI:18420"/>
    </cofactor>
</comment>
<dbReference type="InterPro" id="IPR040442">
    <property type="entry name" value="Pyrv_kinase-like_dom_sf"/>
</dbReference>
<dbReference type="GO" id="GO:0046872">
    <property type="term" value="F:metal ion binding"/>
    <property type="evidence" value="ECO:0007669"/>
    <property type="project" value="UniProtKB-KW"/>
</dbReference>
<comment type="catalytic activity">
    <reaction evidence="1 17">
        <text>L-histidyl-[protein] + phosphoenolpyruvate = N(pros)-phospho-L-histidyl-[protein] + pyruvate</text>
        <dbReference type="Rhea" id="RHEA:23880"/>
        <dbReference type="Rhea" id="RHEA-COMP:9745"/>
        <dbReference type="Rhea" id="RHEA-COMP:9746"/>
        <dbReference type="ChEBI" id="CHEBI:15361"/>
        <dbReference type="ChEBI" id="CHEBI:29979"/>
        <dbReference type="ChEBI" id="CHEBI:58702"/>
        <dbReference type="ChEBI" id="CHEBI:64837"/>
        <dbReference type="EC" id="2.7.3.9"/>
    </reaction>
</comment>
<dbReference type="SUPFAM" id="SSF52009">
    <property type="entry name" value="Phosphohistidine domain"/>
    <property type="match status" value="1"/>
</dbReference>
<evidence type="ECO:0000256" key="16">
    <source>
        <dbReference type="ARBA" id="ARBA00033235"/>
    </source>
</evidence>
<dbReference type="InterPro" id="IPR015813">
    <property type="entry name" value="Pyrv/PenolPyrv_kinase-like_dom"/>
</dbReference>
<evidence type="ECO:0000256" key="13">
    <source>
        <dbReference type="ARBA" id="ARBA00022723"/>
    </source>
</evidence>
<gene>
    <name evidence="24" type="primary">ptsP</name>
    <name evidence="24" type="ORF">E7512_10945</name>
</gene>
<keyword evidence="11 17" id="KW-0808">Transferase</keyword>
<evidence type="ECO:0000256" key="18">
    <source>
        <dbReference type="PIRSR" id="PIRSR000732-1"/>
    </source>
</evidence>
<evidence type="ECO:0000259" key="23">
    <source>
        <dbReference type="Pfam" id="PF05524"/>
    </source>
</evidence>
<accession>A0A928KWB8</accession>
<feature type="active site" description="Proton donor" evidence="18">
    <location>
        <position position="502"/>
    </location>
</feature>
<dbReference type="SUPFAM" id="SSF47831">
    <property type="entry name" value="Enzyme I of the PEP:sugar phosphotransferase system HPr-binding (sub)domain"/>
    <property type="match status" value="1"/>
</dbReference>
<feature type="binding site" evidence="20">
    <location>
        <position position="431"/>
    </location>
    <ligand>
        <name>Mg(2+)</name>
        <dbReference type="ChEBI" id="CHEBI:18420"/>
    </ligand>
</feature>
<evidence type="ECO:0000256" key="20">
    <source>
        <dbReference type="PIRSR" id="PIRSR000732-3"/>
    </source>
</evidence>
<comment type="function">
    <text evidence="3 17">General (non sugar-specific) component of the phosphoenolpyruvate-dependent sugar phosphotransferase system (sugar PTS). This major carbohydrate active-transport system catalyzes the phosphorylation of incoming sugar substrates concomitantly with their translocation across the cell membrane. Enzyme I transfers the phosphoryl group from phosphoenolpyruvate (PEP) to the phosphoryl carrier protein (HPr).</text>
</comment>
<keyword evidence="12 17" id="KW-0598">Phosphotransferase system</keyword>
<feature type="active site" description="Tele-phosphohistidine intermediate" evidence="18">
    <location>
        <position position="189"/>
    </location>
</feature>
<keyword evidence="8 17" id="KW-0813">Transport</keyword>
<dbReference type="Gene3D" id="1.10.274.10">
    <property type="entry name" value="PtsI, HPr-binding domain"/>
    <property type="match status" value="1"/>
</dbReference>
<dbReference type="InterPro" id="IPR000121">
    <property type="entry name" value="PEP_util_C"/>
</dbReference>
<dbReference type="PROSITE" id="PS00742">
    <property type="entry name" value="PEP_ENZYMES_2"/>
    <property type="match status" value="1"/>
</dbReference>
<dbReference type="AlphaFoldDB" id="A0A928KWB8"/>
<dbReference type="InterPro" id="IPR008731">
    <property type="entry name" value="PTS_EIN"/>
</dbReference>
<sequence length="542" mass="59868">MKRVQGIGVSGGIAIGPLVLLNQGGTGVRKETVEDVTAEFMRLDTARKETIRELDEIYRRSLKLVGDENSSIFQIHSMMLEDEDFLAEIREKIENERVNAEYAVWETGKLFSERFAQMDDSYMQARKTDVIDISSRLIRVLERKSEESPAPFAAPSVVCAEDLMPSDTIQMDTARVLAFVTREGSMTSHAAILARTLQIPSVAGLGSGFSELTDGVTAVVDGFSGEIFLEPDEALLAEYRVKRDACARERESLRSMAGQKAVTRSGRSIELNANIGHPGDVDGALENGADGIGLFRSEFLYMEGTSFPTEEQQLQAYKTVLEKMGNKRVIIRTLDLGADKQIPYWNLPKEANPALGCRAIRICLKHEKIFRTQLRALLRASIFGNLSVMFPMIISIDEVRAAKKIVEQVKTELRVQGLAYSEHVPFGIMVETPAAALVSDSLAKEVDFFSIGTNDLTQYTLAADRMNSSIAELYDPRHPAVLWLIEMTVRSAKQAGIEVGICGESAADTGLTAFYLKIGVDELSVAPSRIPEMKKAIRELDL</sequence>
<dbReference type="PIRSF" id="PIRSF000732">
    <property type="entry name" value="PTS_enzyme_I"/>
    <property type="match status" value="1"/>
</dbReference>
<keyword evidence="9 17" id="KW-0963">Cytoplasm</keyword>
<dbReference type="GO" id="GO:0009401">
    <property type="term" value="P:phosphoenolpyruvate-dependent sugar phosphotransferase system"/>
    <property type="evidence" value="ECO:0007669"/>
    <property type="project" value="UniProtKB-KW"/>
</dbReference>
<evidence type="ECO:0000256" key="5">
    <source>
        <dbReference type="ARBA" id="ARBA00007837"/>
    </source>
</evidence>
<evidence type="ECO:0000256" key="12">
    <source>
        <dbReference type="ARBA" id="ARBA00022683"/>
    </source>
</evidence>
<keyword evidence="14 17" id="KW-0418">Kinase</keyword>
<dbReference type="Pfam" id="PF05524">
    <property type="entry name" value="PEP-utilisers_N"/>
    <property type="match status" value="1"/>
</dbReference>
<dbReference type="GO" id="GO:0016301">
    <property type="term" value="F:kinase activity"/>
    <property type="evidence" value="ECO:0007669"/>
    <property type="project" value="UniProtKB-KW"/>
</dbReference>
<evidence type="ECO:0000256" key="15">
    <source>
        <dbReference type="ARBA" id="ARBA00022842"/>
    </source>
</evidence>
<evidence type="ECO:0000313" key="24">
    <source>
        <dbReference type="EMBL" id="MBE6834071.1"/>
    </source>
</evidence>
<evidence type="ECO:0000256" key="6">
    <source>
        <dbReference type="ARBA" id="ARBA00012232"/>
    </source>
</evidence>
<dbReference type="Pfam" id="PF02896">
    <property type="entry name" value="PEP-utilizers_C"/>
    <property type="match status" value="1"/>
</dbReference>
<dbReference type="RefSeq" id="WP_326840671.1">
    <property type="nucleotide sequence ID" value="NZ_SVNY01000005.1"/>
</dbReference>
<reference evidence="24" key="1">
    <citation type="submission" date="2019-04" db="EMBL/GenBank/DDBJ databases">
        <title>Evolution of Biomass-Degrading Anaerobic Consortia Revealed by Metagenomics.</title>
        <authorList>
            <person name="Peng X."/>
        </authorList>
    </citation>
    <scope>NUCLEOTIDE SEQUENCE</scope>
    <source>
        <strain evidence="24">SIG551</strain>
    </source>
</reference>
<dbReference type="EC" id="2.7.3.9" evidence="6 17"/>
<dbReference type="Gene3D" id="3.50.30.10">
    <property type="entry name" value="Phosphohistidine domain"/>
    <property type="match status" value="1"/>
</dbReference>
<evidence type="ECO:0000256" key="4">
    <source>
        <dbReference type="ARBA" id="ARBA00004496"/>
    </source>
</evidence>
<dbReference type="Proteomes" id="UP000754750">
    <property type="component" value="Unassembled WGS sequence"/>
</dbReference>
<keyword evidence="10 17" id="KW-0762">Sugar transport</keyword>
<evidence type="ECO:0000256" key="2">
    <source>
        <dbReference type="ARBA" id="ARBA00001946"/>
    </source>
</evidence>
<dbReference type="GO" id="GO:0005737">
    <property type="term" value="C:cytoplasm"/>
    <property type="evidence" value="ECO:0007669"/>
    <property type="project" value="UniProtKB-SubCell"/>
</dbReference>
<dbReference type="InterPro" id="IPR024692">
    <property type="entry name" value="PTS_EI"/>
</dbReference>
<evidence type="ECO:0000256" key="3">
    <source>
        <dbReference type="ARBA" id="ARBA00002728"/>
    </source>
</evidence>
<dbReference type="InterPro" id="IPR008279">
    <property type="entry name" value="PEP-util_enz_mobile_dom"/>
</dbReference>
<feature type="binding site" evidence="20">
    <location>
        <position position="455"/>
    </location>
    <ligand>
        <name>Mg(2+)</name>
        <dbReference type="ChEBI" id="CHEBI:18420"/>
    </ligand>
</feature>
<keyword evidence="15 17" id="KW-0460">Magnesium</keyword>
<evidence type="ECO:0000256" key="7">
    <source>
        <dbReference type="ARBA" id="ARBA00016544"/>
    </source>
</evidence>
<comment type="subcellular location">
    <subcellularLocation>
        <location evidence="4 17">Cytoplasm</location>
    </subcellularLocation>
</comment>
<dbReference type="InterPro" id="IPR036618">
    <property type="entry name" value="PtsI_HPr-bd_sf"/>
</dbReference>
<protein>
    <recommendedName>
        <fullName evidence="7 17">Phosphoenolpyruvate-protein phosphotransferase</fullName>
        <ecNumber evidence="6 17">2.7.3.9</ecNumber>
    </recommendedName>
    <alternativeName>
        <fullName evidence="16 17">Phosphotransferase system, enzyme I</fullName>
    </alternativeName>
</protein>
<name>A0A928KWB8_9FIRM</name>
<evidence type="ECO:0000256" key="11">
    <source>
        <dbReference type="ARBA" id="ARBA00022679"/>
    </source>
</evidence>
<evidence type="ECO:0000256" key="8">
    <source>
        <dbReference type="ARBA" id="ARBA00022448"/>
    </source>
</evidence>
<dbReference type="EMBL" id="SVNY01000005">
    <property type="protein sequence ID" value="MBE6834071.1"/>
    <property type="molecule type" value="Genomic_DNA"/>
</dbReference>
<feature type="binding site" evidence="19">
    <location>
        <begin position="454"/>
        <end position="455"/>
    </location>
    <ligand>
        <name>phosphoenolpyruvate</name>
        <dbReference type="ChEBI" id="CHEBI:58702"/>
    </ligand>
</feature>
<evidence type="ECO:0000256" key="1">
    <source>
        <dbReference type="ARBA" id="ARBA00000683"/>
    </source>
</evidence>
<feature type="binding site" evidence="19">
    <location>
        <position position="296"/>
    </location>
    <ligand>
        <name>phosphoenolpyruvate</name>
        <dbReference type="ChEBI" id="CHEBI:58702"/>
    </ligand>
</feature>
<comment type="similarity">
    <text evidence="5 17">Belongs to the PEP-utilizing enzyme family.</text>
</comment>
<dbReference type="PANTHER" id="PTHR46244">
    <property type="entry name" value="PHOSPHOENOLPYRUVATE-PROTEIN PHOSPHOTRANSFERASE"/>
    <property type="match status" value="1"/>
</dbReference>
<proteinExistence type="inferred from homology"/>
<organism evidence="24 25">
    <name type="scientific">Faecalispora sporosphaeroides</name>
    <dbReference type="NCBI Taxonomy" id="1549"/>
    <lineage>
        <taxon>Bacteria</taxon>
        <taxon>Bacillati</taxon>
        <taxon>Bacillota</taxon>
        <taxon>Clostridia</taxon>
        <taxon>Eubacteriales</taxon>
        <taxon>Oscillospiraceae</taxon>
        <taxon>Faecalispora</taxon>
    </lineage>
</organism>
<evidence type="ECO:0000313" key="25">
    <source>
        <dbReference type="Proteomes" id="UP000754750"/>
    </source>
</evidence>
<dbReference type="InterPro" id="IPR006318">
    <property type="entry name" value="PTS_EI-like"/>
</dbReference>
<feature type="binding site" evidence="19">
    <location>
        <position position="465"/>
    </location>
    <ligand>
        <name>phosphoenolpyruvate</name>
        <dbReference type="ChEBI" id="CHEBI:58702"/>
    </ligand>
</feature>
<dbReference type="NCBIfam" id="TIGR01417">
    <property type="entry name" value="PTS_I_fam"/>
    <property type="match status" value="1"/>
</dbReference>
<comment type="caution">
    <text evidence="24">The sequence shown here is derived from an EMBL/GenBank/DDBJ whole genome shotgun (WGS) entry which is preliminary data.</text>
</comment>
<dbReference type="Gene3D" id="3.20.20.60">
    <property type="entry name" value="Phosphoenolpyruvate-binding domains"/>
    <property type="match status" value="1"/>
</dbReference>
<evidence type="ECO:0000256" key="17">
    <source>
        <dbReference type="PIRNR" id="PIRNR000732"/>
    </source>
</evidence>
<dbReference type="Pfam" id="PF00391">
    <property type="entry name" value="PEP-utilizers"/>
    <property type="match status" value="1"/>
</dbReference>
<keyword evidence="13 17" id="KW-0479">Metal-binding</keyword>
<evidence type="ECO:0000256" key="14">
    <source>
        <dbReference type="ARBA" id="ARBA00022777"/>
    </source>
</evidence>
<evidence type="ECO:0000256" key="10">
    <source>
        <dbReference type="ARBA" id="ARBA00022597"/>
    </source>
</evidence>
<dbReference type="InterPro" id="IPR036637">
    <property type="entry name" value="Phosphohistidine_dom_sf"/>
</dbReference>
<dbReference type="InterPro" id="IPR023151">
    <property type="entry name" value="PEP_util_CS"/>
</dbReference>
<feature type="domain" description="Phosphotransferase system enzyme I N-terminal" evidence="23">
    <location>
        <begin position="5"/>
        <end position="126"/>
    </location>
</feature>